<sequence>MPSHKRIEYVIFDMDGLMIDSERVYTDVTSSCPPLLKHYDILAPYGAEMTWDIKAGLMGKRTSHARGLSLPPAQGSDTDQPTSHPAQADRAAAAHLLSHFPDIPLTIDDYLARRTAEQDARWPHVQLLPGVARLVAHLAAHGVPIGIATGSVRRSFDRKTAHLQHVFAHFGSNVVCGDDGAGRGKPFPDVFLAAARMLGRAVGPNEEGGIVAEAEREVRARGLVFEDAVPGVQAGKRAGMSVVWVPDENLLSIRPSLDIGKPDQILRSLEDFIPEEWGLPPFDAIPIGQQS</sequence>
<comment type="caution">
    <text evidence="1">The sequence shown here is derived from an EMBL/GenBank/DDBJ whole genome shotgun (WGS) entry which is preliminary data.</text>
</comment>
<name>A0ACC0U3U1_9AGAM</name>
<evidence type="ECO:0000313" key="1">
    <source>
        <dbReference type="EMBL" id="KAI9457902.1"/>
    </source>
</evidence>
<evidence type="ECO:0000313" key="2">
    <source>
        <dbReference type="Proteomes" id="UP001207468"/>
    </source>
</evidence>
<dbReference type="Proteomes" id="UP001207468">
    <property type="component" value="Unassembled WGS sequence"/>
</dbReference>
<dbReference type="EMBL" id="JAGFNK010000216">
    <property type="protein sequence ID" value="KAI9457902.1"/>
    <property type="molecule type" value="Genomic_DNA"/>
</dbReference>
<keyword evidence="2" id="KW-1185">Reference proteome</keyword>
<proteinExistence type="predicted"/>
<protein>
    <submittedName>
        <fullName evidence="1">HAD-like domain-containing protein</fullName>
    </submittedName>
</protein>
<reference evidence="1" key="1">
    <citation type="submission" date="2021-03" db="EMBL/GenBank/DDBJ databases">
        <title>Evolutionary priming and transition to the ectomycorrhizal habit in an iconic lineage of mushroom-forming fungi: is preadaptation a requirement?</title>
        <authorList>
            <consortium name="DOE Joint Genome Institute"/>
            <person name="Looney B.P."/>
            <person name="Miyauchi S."/>
            <person name="Morin E."/>
            <person name="Drula E."/>
            <person name="Courty P.E."/>
            <person name="Chicoki N."/>
            <person name="Fauchery L."/>
            <person name="Kohler A."/>
            <person name="Kuo A."/>
            <person name="LaButti K."/>
            <person name="Pangilinan J."/>
            <person name="Lipzen A."/>
            <person name="Riley R."/>
            <person name="Andreopoulos W."/>
            <person name="He G."/>
            <person name="Johnson J."/>
            <person name="Barry K.W."/>
            <person name="Grigoriev I.V."/>
            <person name="Nagy L."/>
            <person name="Hibbett D."/>
            <person name="Henrissat B."/>
            <person name="Matheny P.B."/>
            <person name="Labbe J."/>
            <person name="Martin A.F."/>
        </authorList>
    </citation>
    <scope>NUCLEOTIDE SEQUENCE</scope>
    <source>
        <strain evidence="1">BPL698</strain>
    </source>
</reference>
<organism evidence="1 2">
    <name type="scientific">Russula earlei</name>
    <dbReference type="NCBI Taxonomy" id="71964"/>
    <lineage>
        <taxon>Eukaryota</taxon>
        <taxon>Fungi</taxon>
        <taxon>Dikarya</taxon>
        <taxon>Basidiomycota</taxon>
        <taxon>Agaricomycotina</taxon>
        <taxon>Agaricomycetes</taxon>
        <taxon>Russulales</taxon>
        <taxon>Russulaceae</taxon>
        <taxon>Russula</taxon>
    </lineage>
</organism>
<gene>
    <name evidence="1" type="ORF">F5148DRAFT_1151118</name>
</gene>
<accession>A0ACC0U3U1</accession>